<gene>
    <name evidence="2" type="ORF">IN07_03335</name>
</gene>
<name>A0A098YBQ0_9ACTN</name>
<protein>
    <recommendedName>
        <fullName evidence="1">HTH cro/C1-type domain-containing protein</fullName>
    </recommendedName>
</protein>
<proteinExistence type="predicted"/>
<keyword evidence="3" id="KW-1185">Reference proteome</keyword>
<dbReference type="Gene3D" id="1.10.260.40">
    <property type="entry name" value="lambda repressor-like DNA-binding domains"/>
    <property type="match status" value="1"/>
</dbReference>
<dbReference type="SMART" id="SM00530">
    <property type="entry name" value="HTH_XRE"/>
    <property type="match status" value="1"/>
</dbReference>
<dbReference type="OrthoDB" id="3402715at2"/>
<reference evidence="2 3" key="1">
    <citation type="submission" date="2014-07" db="EMBL/GenBank/DDBJ databases">
        <title>Biosystematic studies on Modestobacter strains isolated from extreme hyper-arid desert soil and from historic building.</title>
        <authorList>
            <person name="Bukarasam K."/>
            <person name="Bull A."/>
            <person name="Girard G."/>
            <person name="van Wezel G."/>
            <person name="Goodfellow M."/>
        </authorList>
    </citation>
    <scope>NUCLEOTIDE SEQUENCE [LARGE SCALE GENOMIC DNA]</scope>
    <source>
        <strain evidence="2 3">KNN45-2b</strain>
    </source>
</reference>
<dbReference type="RefSeq" id="WP_036333535.1">
    <property type="nucleotide sequence ID" value="NZ_JPMX01000009.1"/>
</dbReference>
<dbReference type="STRING" id="1522368.IN07_03335"/>
<dbReference type="Proteomes" id="UP000029713">
    <property type="component" value="Unassembled WGS sequence"/>
</dbReference>
<sequence>MPEELSAAVAAEVRRRLEERGWSGRELSRRTGISQRSVVDKLAGRTAFDLDDVQKVSAALEVPVVDLLNLPNI</sequence>
<comment type="caution">
    <text evidence="2">The sequence shown here is derived from an EMBL/GenBank/DDBJ whole genome shotgun (WGS) entry which is preliminary data.</text>
</comment>
<dbReference type="EMBL" id="JPMX01000009">
    <property type="protein sequence ID" value="KGH48248.1"/>
    <property type="molecule type" value="Genomic_DNA"/>
</dbReference>
<dbReference type="InterPro" id="IPR010982">
    <property type="entry name" value="Lambda_DNA-bd_dom_sf"/>
</dbReference>
<feature type="domain" description="HTH cro/C1-type" evidence="1">
    <location>
        <begin position="13"/>
        <end position="67"/>
    </location>
</feature>
<evidence type="ECO:0000259" key="1">
    <source>
        <dbReference type="PROSITE" id="PS50943"/>
    </source>
</evidence>
<dbReference type="GO" id="GO:0003677">
    <property type="term" value="F:DNA binding"/>
    <property type="evidence" value="ECO:0007669"/>
    <property type="project" value="InterPro"/>
</dbReference>
<dbReference type="AlphaFoldDB" id="A0A098YBQ0"/>
<dbReference type="PROSITE" id="PS50943">
    <property type="entry name" value="HTH_CROC1"/>
    <property type="match status" value="1"/>
</dbReference>
<evidence type="ECO:0000313" key="2">
    <source>
        <dbReference type="EMBL" id="KGH48248.1"/>
    </source>
</evidence>
<dbReference type="InterPro" id="IPR001387">
    <property type="entry name" value="Cro/C1-type_HTH"/>
</dbReference>
<accession>A0A098YBQ0</accession>
<dbReference type="Pfam" id="PF01381">
    <property type="entry name" value="HTH_3"/>
    <property type="match status" value="1"/>
</dbReference>
<dbReference type="CDD" id="cd00093">
    <property type="entry name" value="HTH_XRE"/>
    <property type="match status" value="1"/>
</dbReference>
<organism evidence="2 3">
    <name type="scientific">Modestobacter caceresii</name>
    <dbReference type="NCBI Taxonomy" id="1522368"/>
    <lineage>
        <taxon>Bacteria</taxon>
        <taxon>Bacillati</taxon>
        <taxon>Actinomycetota</taxon>
        <taxon>Actinomycetes</taxon>
        <taxon>Geodermatophilales</taxon>
        <taxon>Geodermatophilaceae</taxon>
        <taxon>Modestobacter</taxon>
    </lineage>
</organism>
<dbReference type="SUPFAM" id="SSF47413">
    <property type="entry name" value="lambda repressor-like DNA-binding domains"/>
    <property type="match status" value="1"/>
</dbReference>
<evidence type="ECO:0000313" key="3">
    <source>
        <dbReference type="Proteomes" id="UP000029713"/>
    </source>
</evidence>